<organism evidence="1 2">
    <name type="scientific">Desulfosporosinus acidiphilus (strain DSM 22704 / JCM 16185 / SJ4)</name>
    <dbReference type="NCBI Taxonomy" id="646529"/>
    <lineage>
        <taxon>Bacteria</taxon>
        <taxon>Bacillati</taxon>
        <taxon>Bacillota</taxon>
        <taxon>Clostridia</taxon>
        <taxon>Eubacteriales</taxon>
        <taxon>Desulfitobacteriaceae</taxon>
        <taxon>Desulfosporosinus</taxon>
    </lineage>
</organism>
<dbReference type="Proteomes" id="UP000002892">
    <property type="component" value="Chromosome"/>
</dbReference>
<evidence type="ECO:0000313" key="2">
    <source>
        <dbReference type="Proteomes" id="UP000002892"/>
    </source>
</evidence>
<sequence length="293" mass="34367">MNVVTRLREYAGRYAKCFFWGGIELKVCYIYYFIEPIKEQYHDDGSTAFLEIDIPGTEYHYKASLLGTEDVPNMLRISISYVNEDKIPEISLNAIQSIKEHMFSTLRISYDPSLQFSKISLWNFIDKGNPPGLSVKLQEKYNSVPVNREIIKNNFTSTWENRYLIKLLTDGLNEDLPLYYRYLSFYRILEDSYKNNGKWDSEYDILLNKFNDQYISKEYSKLSISGYIETLRNRCAHGRFIFKKTDERGITQLDNKGLLELQEFMPLMIEIVVTSINSNKDTVGKFIVGLNRK</sequence>
<name>I4D3W2_DESAJ</name>
<dbReference type="HOGENOM" id="CLU_949054_0_0_9"/>
<dbReference type="STRING" id="646529.Desaci_1470"/>
<protein>
    <submittedName>
        <fullName evidence="1">Uncharacterized protein</fullName>
    </submittedName>
</protein>
<dbReference type="EMBL" id="CP003639">
    <property type="protein sequence ID" value="AFM40486.1"/>
    <property type="molecule type" value="Genomic_DNA"/>
</dbReference>
<evidence type="ECO:0000313" key="1">
    <source>
        <dbReference type="EMBL" id="AFM40486.1"/>
    </source>
</evidence>
<accession>I4D3W2</accession>
<dbReference type="AlphaFoldDB" id="I4D3W2"/>
<dbReference type="KEGG" id="dai:Desaci_1470"/>
<gene>
    <name evidence="1" type="ordered locus">Desaci_1470</name>
</gene>
<keyword evidence="2" id="KW-1185">Reference proteome</keyword>
<proteinExistence type="predicted"/>
<reference evidence="1 2" key="1">
    <citation type="journal article" date="2012" name="J. Bacteriol.">
        <title>Complete genome sequences of Desulfosporosinus orientis DSM765T, Desulfosporosinus youngiae DSM17734T, Desulfosporosinus meridiei DSM13257T, and Desulfosporosinus acidiphilus DSM22704T.</title>
        <authorList>
            <person name="Pester M."/>
            <person name="Brambilla E."/>
            <person name="Alazard D."/>
            <person name="Rattei T."/>
            <person name="Weinmaier T."/>
            <person name="Han J."/>
            <person name="Lucas S."/>
            <person name="Lapidus A."/>
            <person name="Cheng J.F."/>
            <person name="Goodwin L."/>
            <person name="Pitluck S."/>
            <person name="Peters L."/>
            <person name="Ovchinnikova G."/>
            <person name="Teshima H."/>
            <person name="Detter J.C."/>
            <person name="Han C.S."/>
            <person name="Tapia R."/>
            <person name="Land M.L."/>
            <person name="Hauser L."/>
            <person name="Kyrpides N.C."/>
            <person name="Ivanova N.N."/>
            <person name="Pagani I."/>
            <person name="Huntmann M."/>
            <person name="Wei C.L."/>
            <person name="Davenport K.W."/>
            <person name="Daligault H."/>
            <person name="Chain P.S."/>
            <person name="Chen A."/>
            <person name="Mavromatis K."/>
            <person name="Markowitz V."/>
            <person name="Szeto E."/>
            <person name="Mikhailova N."/>
            <person name="Pati A."/>
            <person name="Wagner M."/>
            <person name="Woyke T."/>
            <person name="Ollivier B."/>
            <person name="Klenk H.P."/>
            <person name="Spring S."/>
            <person name="Loy A."/>
        </authorList>
    </citation>
    <scope>NUCLEOTIDE SEQUENCE [LARGE SCALE GENOMIC DNA]</scope>
    <source>
        <strain evidence="2">DSM 22704 / JCM 16185 / SJ4</strain>
    </source>
</reference>